<evidence type="ECO:0000313" key="2">
    <source>
        <dbReference type="EMBL" id="GFP80250.1"/>
    </source>
</evidence>
<dbReference type="EMBL" id="BMAC01000016">
    <property type="protein sequence ID" value="GFP80250.1"/>
    <property type="molecule type" value="Genomic_DNA"/>
</dbReference>
<dbReference type="PANTHER" id="PTHR34194">
    <property type="entry name" value="F14J8.16 PROTEIN"/>
    <property type="match status" value="1"/>
</dbReference>
<evidence type="ECO:0000256" key="1">
    <source>
        <dbReference type="SAM" id="MobiDB-lite"/>
    </source>
</evidence>
<gene>
    <name evidence="2" type="ORF">PHJA_000168400</name>
</gene>
<comment type="caution">
    <text evidence="2">The sequence shown here is derived from an EMBL/GenBank/DDBJ whole genome shotgun (WGS) entry which is preliminary data.</text>
</comment>
<accession>A0A830AZ56</accession>
<evidence type="ECO:0000313" key="3">
    <source>
        <dbReference type="Proteomes" id="UP000653305"/>
    </source>
</evidence>
<proteinExistence type="predicted"/>
<sequence length="427" mass="49500">MVRKEMKFLESENLVGFDAYEDVLLIESDLELKKYETSLEEDSFEDSHRNWLSFLLNMKSTTKRRKEKDDDDDDNVREIDRDSYRDDEVANDIHYGLFLKNLTEHGNSYVFEDERDGLVIYEGDDEGSDNEECNSVDYKRKLRCGMEKNNGPSNESRLASREEAEDSGRKELRSGGAESEKVENAKQPIELSNNNGPSDESQFTSSEDSGRRELRSGAKSEIEEDPDYCVFSRGVKVVEGCAVYEYGGYKIVYEVDGGESDRERDGEWGLYVEILERDTFYKEVNSSPSMEDATDGLENTNSKHGYSNLDTQFEFRRQLIAALRKPYDEEEYDKLWGDITFRKPEKRHLELRHGRDRSCSIDKYGKSYLDHHPDLKNQLSRLDDDDKPKRLNLLRGFFFWLKKASHNGSFHPWGDAECLSMNDPDSG</sequence>
<dbReference type="OrthoDB" id="298344at2759"/>
<dbReference type="AlphaFoldDB" id="A0A830AZ56"/>
<feature type="compositionally biased region" description="Basic and acidic residues" evidence="1">
    <location>
        <begin position="208"/>
        <end position="219"/>
    </location>
</feature>
<protein>
    <submittedName>
        <fullName evidence="2">Uncharacterized protein</fullName>
    </submittedName>
</protein>
<reference evidence="2" key="1">
    <citation type="submission" date="2020-07" db="EMBL/GenBank/DDBJ databases">
        <title>Ethylene signaling mediates host invasion by parasitic plants.</title>
        <authorList>
            <person name="Yoshida S."/>
        </authorList>
    </citation>
    <scope>NUCLEOTIDE SEQUENCE</scope>
    <source>
        <strain evidence="2">Okayama</strain>
    </source>
</reference>
<feature type="region of interest" description="Disordered" evidence="1">
    <location>
        <begin position="145"/>
        <end position="219"/>
    </location>
</feature>
<keyword evidence="3" id="KW-1185">Reference proteome</keyword>
<dbReference type="Proteomes" id="UP000653305">
    <property type="component" value="Unassembled WGS sequence"/>
</dbReference>
<name>A0A830AZ56_9LAMI</name>
<dbReference type="PANTHER" id="PTHR34194:SF2">
    <property type="entry name" value="F14J8.16 PROTEIN"/>
    <property type="match status" value="1"/>
</dbReference>
<feature type="compositionally biased region" description="Polar residues" evidence="1">
    <location>
        <begin position="190"/>
        <end position="207"/>
    </location>
</feature>
<organism evidence="2 3">
    <name type="scientific">Phtheirospermum japonicum</name>
    <dbReference type="NCBI Taxonomy" id="374723"/>
    <lineage>
        <taxon>Eukaryota</taxon>
        <taxon>Viridiplantae</taxon>
        <taxon>Streptophyta</taxon>
        <taxon>Embryophyta</taxon>
        <taxon>Tracheophyta</taxon>
        <taxon>Spermatophyta</taxon>
        <taxon>Magnoliopsida</taxon>
        <taxon>eudicotyledons</taxon>
        <taxon>Gunneridae</taxon>
        <taxon>Pentapetalae</taxon>
        <taxon>asterids</taxon>
        <taxon>lamiids</taxon>
        <taxon>Lamiales</taxon>
        <taxon>Orobanchaceae</taxon>
        <taxon>Orobanchaceae incertae sedis</taxon>
        <taxon>Phtheirospermum</taxon>
    </lineage>
</organism>
<feature type="compositionally biased region" description="Basic and acidic residues" evidence="1">
    <location>
        <begin position="158"/>
        <end position="184"/>
    </location>
</feature>